<keyword evidence="6" id="KW-0378">Hydrolase</keyword>
<dbReference type="InterPro" id="IPR037431">
    <property type="entry name" value="REX4_DEDDh_dom"/>
</dbReference>
<dbReference type="InterPro" id="IPR036397">
    <property type="entry name" value="RNaseH_sf"/>
</dbReference>
<gene>
    <name evidence="12" type="ORF">Fmac_018970</name>
</gene>
<evidence type="ECO:0000256" key="1">
    <source>
        <dbReference type="ARBA" id="ARBA00004123"/>
    </source>
</evidence>
<keyword evidence="4" id="KW-0698">rRNA processing</keyword>
<feature type="region of interest" description="Disordered" evidence="10">
    <location>
        <begin position="307"/>
        <end position="338"/>
    </location>
</feature>
<dbReference type="Proteomes" id="UP001603857">
    <property type="component" value="Unassembled WGS sequence"/>
</dbReference>
<evidence type="ECO:0000256" key="8">
    <source>
        <dbReference type="ARBA" id="ARBA00023242"/>
    </source>
</evidence>
<evidence type="ECO:0000256" key="6">
    <source>
        <dbReference type="ARBA" id="ARBA00022801"/>
    </source>
</evidence>
<evidence type="ECO:0000256" key="7">
    <source>
        <dbReference type="ARBA" id="ARBA00022839"/>
    </source>
</evidence>
<proteinExistence type="inferred from homology"/>
<reference evidence="12 13" key="1">
    <citation type="submission" date="2024-08" db="EMBL/GenBank/DDBJ databases">
        <title>Insights into the chromosomal genome structure of Flemingia macrophylla.</title>
        <authorList>
            <person name="Ding Y."/>
            <person name="Zhao Y."/>
            <person name="Bi W."/>
            <person name="Wu M."/>
            <person name="Zhao G."/>
            <person name="Gong Y."/>
            <person name="Li W."/>
            <person name="Zhang P."/>
        </authorList>
    </citation>
    <scope>NUCLEOTIDE SEQUENCE [LARGE SCALE GENOMIC DNA]</scope>
    <source>
        <strain evidence="12">DYQJB</strain>
        <tissue evidence="12">Leaf</tissue>
    </source>
</reference>
<dbReference type="FunFam" id="3.30.420.10:FF:000007">
    <property type="entry name" value="Interferon-stimulated exonuclease gene 20"/>
    <property type="match status" value="1"/>
</dbReference>
<protein>
    <recommendedName>
        <fullName evidence="3">RNA exonuclease 4</fullName>
    </recommendedName>
</protein>
<dbReference type="GO" id="GO:0005634">
    <property type="term" value="C:nucleus"/>
    <property type="evidence" value="ECO:0007669"/>
    <property type="project" value="UniProtKB-SubCell"/>
</dbReference>
<dbReference type="Gene3D" id="3.30.420.10">
    <property type="entry name" value="Ribonuclease H-like superfamily/Ribonuclease H"/>
    <property type="match status" value="1"/>
</dbReference>
<dbReference type="Pfam" id="PF00929">
    <property type="entry name" value="RNase_T"/>
    <property type="match status" value="1"/>
</dbReference>
<feature type="compositionally biased region" description="Basic residues" evidence="10">
    <location>
        <begin position="310"/>
        <end position="323"/>
    </location>
</feature>
<dbReference type="CDD" id="cd06144">
    <property type="entry name" value="REX4_like"/>
    <property type="match status" value="1"/>
</dbReference>
<evidence type="ECO:0000256" key="10">
    <source>
        <dbReference type="SAM" id="MobiDB-lite"/>
    </source>
</evidence>
<evidence type="ECO:0000256" key="3">
    <source>
        <dbReference type="ARBA" id="ARBA00016937"/>
    </source>
</evidence>
<name>A0ABD1M6I1_9FABA</name>
<sequence length="338" mass="38330">MMLNKVVSSALGSRPRRPPSTHHPLGHEAQQGDVLGTRPHRTPIALHPLGHRQRNPECEARRQKKDICGEHMKKPKQTQMNPNWVQLQQKLKLNASKASRTFNNSDVGTPNSVLGKRKERPDDESNDSQSNPLIPVNEDSSLTDALAMDCEMVGVGQGNKSALGRVTLVNKWGNVVYDEFVRPMERVVDFRTKISGIRPRDLRKAKDFWSAQKKVAELINGRILVGHALNNDLKALLLSHPRKDIRDTSEYQPFLKSSNRRALRHLAAEHLGVNIQTGEHCPIEDACAAMLLYQRNKKEWEKSIKDQFRLKQKQRKSKQKKKQKNEDGSNANHVEIGS</sequence>
<dbReference type="PANTHER" id="PTHR12801:SF45">
    <property type="entry name" value="RNA EXONUCLEASE 4"/>
    <property type="match status" value="1"/>
</dbReference>
<feature type="region of interest" description="Disordered" evidence="10">
    <location>
        <begin position="98"/>
        <end position="137"/>
    </location>
</feature>
<dbReference type="SMART" id="SM00479">
    <property type="entry name" value="EXOIII"/>
    <property type="match status" value="1"/>
</dbReference>
<dbReference type="InterPro" id="IPR047021">
    <property type="entry name" value="REXO1/3/4-like"/>
</dbReference>
<dbReference type="GO" id="GO:0006364">
    <property type="term" value="P:rRNA processing"/>
    <property type="evidence" value="ECO:0007669"/>
    <property type="project" value="UniProtKB-KW"/>
</dbReference>
<feature type="compositionally biased region" description="Polar residues" evidence="10">
    <location>
        <begin position="127"/>
        <end position="137"/>
    </location>
</feature>
<evidence type="ECO:0000313" key="13">
    <source>
        <dbReference type="Proteomes" id="UP001603857"/>
    </source>
</evidence>
<dbReference type="AlphaFoldDB" id="A0ABD1M6I1"/>
<feature type="compositionally biased region" description="Polar residues" evidence="10">
    <location>
        <begin position="98"/>
        <end position="112"/>
    </location>
</feature>
<keyword evidence="8" id="KW-0539">Nucleus</keyword>
<dbReference type="PANTHER" id="PTHR12801">
    <property type="entry name" value="RNA EXONUCLEASE REXO1 / RECO3 FAMILY MEMBER-RELATED"/>
    <property type="match status" value="1"/>
</dbReference>
<evidence type="ECO:0000256" key="4">
    <source>
        <dbReference type="ARBA" id="ARBA00022552"/>
    </source>
</evidence>
<dbReference type="InterPro" id="IPR013520">
    <property type="entry name" value="Ribonucl_H"/>
</dbReference>
<comment type="caution">
    <text evidence="12">The sequence shown here is derived from an EMBL/GenBank/DDBJ whole genome shotgun (WGS) entry which is preliminary data.</text>
</comment>
<feature type="region of interest" description="Disordered" evidence="10">
    <location>
        <begin position="1"/>
        <end position="62"/>
    </location>
</feature>
<keyword evidence="13" id="KW-1185">Reference proteome</keyword>
<evidence type="ECO:0000256" key="9">
    <source>
        <dbReference type="ARBA" id="ARBA00025599"/>
    </source>
</evidence>
<comment type="subcellular location">
    <subcellularLocation>
        <location evidence="1">Nucleus</location>
    </subcellularLocation>
</comment>
<feature type="compositionally biased region" description="Polar residues" evidence="10">
    <location>
        <begin position="1"/>
        <end position="11"/>
    </location>
</feature>
<organism evidence="12 13">
    <name type="scientific">Flemingia macrophylla</name>
    <dbReference type="NCBI Taxonomy" id="520843"/>
    <lineage>
        <taxon>Eukaryota</taxon>
        <taxon>Viridiplantae</taxon>
        <taxon>Streptophyta</taxon>
        <taxon>Embryophyta</taxon>
        <taxon>Tracheophyta</taxon>
        <taxon>Spermatophyta</taxon>
        <taxon>Magnoliopsida</taxon>
        <taxon>eudicotyledons</taxon>
        <taxon>Gunneridae</taxon>
        <taxon>Pentapetalae</taxon>
        <taxon>rosids</taxon>
        <taxon>fabids</taxon>
        <taxon>Fabales</taxon>
        <taxon>Fabaceae</taxon>
        <taxon>Papilionoideae</taxon>
        <taxon>50 kb inversion clade</taxon>
        <taxon>NPAAA clade</taxon>
        <taxon>indigoferoid/millettioid clade</taxon>
        <taxon>Phaseoleae</taxon>
        <taxon>Flemingia</taxon>
    </lineage>
</organism>
<feature type="domain" description="Exonuclease" evidence="11">
    <location>
        <begin position="144"/>
        <end position="302"/>
    </location>
</feature>
<evidence type="ECO:0000259" key="11">
    <source>
        <dbReference type="SMART" id="SM00479"/>
    </source>
</evidence>
<keyword evidence="5" id="KW-0540">Nuclease</keyword>
<evidence type="ECO:0000313" key="12">
    <source>
        <dbReference type="EMBL" id="KAL2331389.1"/>
    </source>
</evidence>
<comment type="function">
    <text evidence="9">Exoribonuclease involved in ribosome biosynthesis. Involved in the processing of ITS1, the internal transcribed spacer localized between the 18S and 5.8S rRNAs.</text>
</comment>
<dbReference type="GO" id="GO:0004527">
    <property type="term" value="F:exonuclease activity"/>
    <property type="evidence" value="ECO:0007669"/>
    <property type="project" value="UniProtKB-KW"/>
</dbReference>
<keyword evidence="7" id="KW-0269">Exonuclease</keyword>
<comment type="similarity">
    <text evidence="2">Belongs to the REXO4 family.</text>
</comment>
<dbReference type="InterPro" id="IPR012337">
    <property type="entry name" value="RNaseH-like_sf"/>
</dbReference>
<dbReference type="EMBL" id="JBGMDY010000006">
    <property type="protein sequence ID" value="KAL2331389.1"/>
    <property type="molecule type" value="Genomic_DNA"/>
</dbReference>
<evidence type="ECO:0000256" key="5">
    <source>
        <dbReference type="ARBA" id="ARBA00022722"/>
    </source>
</evidence>
<evidence type="ECO:0000256" key="2">
    <source>
        <dbReference type="ARBA" id="ARBA00010489"/>
    </source>
</evidence>
<accession>A0ABD1M6I1</accession>
<dbReference type="SUPFAM" id="SSF53098">
    <property type="entry name" value="Ribonuclease H-like"/>
    <property type="match status" value="1"/>
</dbReference>